<feature type="domain" description="HTH lysR-type" evidence="5">
    <location>
        <begin position="4"/>
        <end position="62"/>
    </location>
</feature>
<dbReference type="EMBL" id="JAHGAW010000005">
    <property type="protein sequence ID" value="MBT2187088.1"/>
    <property type="molecule type" value="Genomic_DNA"/>
</dbReference>
<dbReference type="InterPro" id="IPR005119">
    <property type="entry name" value="LysR_subst-bd"/>
</dbReference>
<dbReference type="GO" id="GO:0003700">
    <property type="term" value="F:DNA-binding transcription factor activity"/>
    <property type="evidence" value="ECO:0007669"/>
    <property type="project" value="InterPro"/>
</dbReference>
<dbReference type="InterPro" id="IPR036390">
    <property type="entry name" value="WH_DNA-bd_sf"/>
</dbReference>
<organism evidence="6 7">
    <name type="scientific">Sphingobium nicotianae</name>
    <dbReference type="NCBI Taxonomy" id="2782607"/>
    <lineage>
        <taxon>Bacteria</taxon>
        <taxon>Pseudomonadati</taxon>
        <taxon>Pseudomonadota</taxon>
        <taxon>Alphaproteobacteria</taxon>
        <taxon>Sphingomonadales</taxon>
        <taxon>Sphingomonadaceae</taxon>
        <taxon>Sphingobium</taxon>
    </lineage>
</organism>
<evidence type="ECO:0000256" key="1">
    <source>
        <dbReference type="ARBA" id="ARBA00009437"/>
    </source>
</evidence>
<dbReference type="PANTHER" id="PTHR30419:SF8">
    <property type="entry name" value="NITROGEN ASSIMILATION TRANSCRIPTIONAL ACTIVATOR-RELATED"/>
    <property type="match status" value="1"/>
</dbReference>
<dbReference type="InterPro" id="IPR000847">
    <property type="entry name" value="LysR_HTH_N"/>
</dbReference>
<name>A0A9X1DBW9_9SPHN</name>
<evidence type="ECO:0000256" key="2">
    <source>
        <dbReference type="ARBA" id="ARBA00023015"/>
    </source>
</evidence>
<dbReference type="PANTHER" id="PTHR30419">
    <property type="entry name" value="HTH-TYPE TRANSCRIPTIONAL REGULATOR YBHD"/>
    <property type="match status" value="1"/>
</dbReference>
<dbReference type="SUPFAM" id="SSF53850">
    <property type="entry name" value="Periplasmic binding protein-like II"/>
    <property type="match status" value="1"/>
</dbReference>
<dbReference type="Proteomes" id="UP001138757">
    <property type="component" value="Unassembled WGS sequence"/>
</dbReference>
<comment type="caution">
    <text evidence="6">The sequence shown here is derived from an EMBL/GenBank/DDBJ whole genome shotgun (WGS) entry which is preliminary data.</text>
</comment>
<evidence type="ECO:0000259" key="5">
    <source>
        <dbReference type="PROSITE" id="PS50931"/>
    </source>
</evidence>
<evidence type="ECO:0000313" key="6">
    <source>
        <dbReference type="EMBL" id="MBT2187088.1"/>
    </source>
</evidence>
<dbReference type="GO" id="GO:0005829">
    <property type="term" value="C:cytosol"/>
    <property type="evidence" value="ECO:0007669"/>
    <property type="project" value="TreeGrafter"/>
</dbReference>
<dbReference type="RefSeq" id="WP_214622838.1">
    <property type="nucleotide sequence ID" value="NZ_JAHGAW010000005.1"/>
</dbReference>
<dbReference type="Pfam" id="PF00126">
    <property type="entry name" value="HTH_1"/>
    <property type="match status" value="1"/>
</dbReference>
<dbReference type="PROSITE" id="PS50931">
    <property type="entry name" value="HTH_LYSR"/>
    <property type="match status" value="1"/>
</dbReference>
<keyword evidence="2" id="KW-0805">Transcription regulation</keyword>
<dbReference type="PRINTS" id="PR00039">
    <property type="entry name" value="HTHLYSR"/>
</dbReference>
<keyword evidence="7" id="KW-1185">Reference proteome</keyword>
<keyword evidence="4" id="KW-0804">Transcription</keyword>
<dbReference type="InterPro" id="IPR036388">
    <property type="entry name" value="WH-like_DNA-bd_sf"/>
</dbReference>
<dbReference type="InterPro" id="IPR050950">
    <property type="entry name" value="HTH-type_LysR_regulators"/>
</dbReference>
<comment type="similarity">
    <text evidence="1">Belongs to the LysR transcriptional regulatory family.</text>
</comment>
<dbReference type="Pfam" id="PF03466">
    <property type="entry name" value="LysR_substrate"/>
    <property type="match status" value="1"/>
</dbReference>
<sequence length="346" mass="37460">MDRITLRQLEALDMIAREGSFRAAARALGVSQVAVSDHIKQLEARLGVSLFDRERGGKGRLSAAGEAALGRARLILADCDALVSNMRDFVAQDTGRPVPKLAAQAAVPLPIPAEHRPVEIAIAPEMPVEPKPAPHAAIPPVPSDQPIMIGTHASILARFQDKLAAFEDAFPNRPVSVDFNCFVADRVALALSTGDISIAYFYALGETRVFPSDYLWSEQWALYVAPSHRLADREFVNREDLLLEGLVSFTAGNRLRPLLEACLAEGGLGKLPFVVESDDYRLLVEQTLEGQGILPLFGAAAARIGGSSGLRRLPYVDPIPAIEVRRVVHPNLAEDDEVQALVATLQ</sequence>
<evidence type="ECO:0000256" key="3">
    <source>
        <dbReference type="ARBA" id="ARBA00023125"/>
    </source>
</evidence>
<gene>
    <name evidence="6" type="ORF">KK488_09035</name>
</gene>
<proteinExistence type="inferred from homology"/>
<dbReference type="SUPFAM" id="SSF46785">
    <property type="entry name" value="Winged helix' DNA-binding domain"/>
    <property type="match status" value="1"/>
</dbReference>
<reference evidence="6" key="1">
    <citation type="submission" date="2021-05" db="EMBL/GenBank/DDBJ databases">
        <title>Genome of Sphingobium sp. strain.</title>
        <authorList>
            <person name="Fan R."/>
        </authorList>
    </citation>
    <scope>NUCLEOTIDE SEQUENCE</scope>
    <source>
        <strain evidence="6">H33</strain>
    </source>
</reference>
<accession>A0A9X1DBW9</accession>
<protein>
    <submittedName>
        <fullName evidence="6">LysR family transcriptional regulator</fullName>
    </submittedName>
</protein>
<dbReference type="GO" id="GO:0003677">
    <property type="term" value="F:DNA binding"/>
    <property type="evidence" value="ECO:0007669"/>
    <property type="project" value="UniProtKB-KW"/>
</dbReference>
<dbReference type="Gene3D" id="3.40.190.290">
    <property type="match status" value="1"/>
</dbReference>
<evidence type="ECO:0000256" key="4">
    <source>
        <dbReference type="ARBA" id="ARBA00023163"/>
    </source>
</evidence>
<dbReference type="AlphaFoldDB" id="A0A9X1DBW9"/>
<evidence type="ECO:0000313" key="7">
    <source>
        <dbReference type="Proteomes" id="UP001138757"/>
    </source>
</evidence>
<dbReference type="Gene3D" id="1.10.10.10">
    <property type="entry name" value="Winged helix-like DNA-binding domain superfamily/Winged helix DNA-binding domain"/>
    <property type="match status" value="1"/>
</dbReference>
<keyword evidence="3" id="KW-0238">DNA-binding</keyword>
<dbReference type="CDD" id="cd05466">
    <property type="entry name" value="PBP2_LTTR_substrate"/>
    <property type="match status" value="1"/>
</dbReference>